<reference evidence="3" key="1">
    <citation type="journal article" date="2019" name="Int. J. Syst. Evol. Microbiol.">
        <title>The Global Catalogue of Microorganisms (GCM) 10K type strain sequencing project: providing services to taxonomists for standard genome sequencing and annotation.</title>
        <authorList>
            <consortium name="The Broad Institute Genomics Platform"/>
            <consortium name="The Broad Institute Genome Sequencing Center for Infectious Disease"/>
            <person name="Wu L."/>
            <person name="Ma J."/>
        </authorList>
    </citation>
    <scope>NUCLEOTIDE SEQUENCE [LARGE SCALE GENOMIC DNA]</scope>
    <source>
        <strain evidence="3">NBRC 111756</strain>
    </source>
</reference>
<dbReference type="SUPFAM" id="SSF160443">
    <property type="entry name" value="SMR domain-like"/>
    <property type="match status" value="1"/>
</dbReference>
<dbReference type="SMART" id="SM00463">
    <property type="entry name" value="SMR"/>
    <property type="match status" value="1"/>
</dbReference>
<name>A0ABW2A7Z1_9GAMM</name>
<dbReference type="PANTHER" id="PTHR35562">
    <property type="entry name" value="DNA ENDONUCLEASE SMRA-RELATED"/>
    <property type="match status" value="1"/>
</dbReference>
<comment type="caution">
    <text evidence="2">The sequence shown here is derived from an EMBL/GenBank/DDBJ whole genome shotgun (WGS) entry which is preliminary data.</text>
</comment>
<dbReference type="InterPro" id="IPR036063">
    <property type="entry name" value="Smr_dom_sf"/>
</dbReference>
<keyword evidence="3" id="KW-1185">Reference proteome</keyword>
<gene>
    <name evidence="2" type="ORF">ACFQDL_28260</name>
</gene>
<accession>A0ABW2A7Z1</accession>
<dbReference type="Proteomes" id="UP001596422">
    <property type="component" value="Unassembled WGS sequence"/>
</dbReference>
<dbReference type="RefSeq" id="WP_379912015.1">
    <property type="nucleotide sequence ID" value="NZ_JBHSWE010000001.1"/>
</dbReference>
<organism evidence="2 3">
    <name type="scientific">Marinobacterium aestuariivivens</name>
    <dbReference type="NCBI Taxonomy" id="1698799"/>
    <lineage>
        <taxon>Bacteria</taxon>
        <taxon>Pseudomonadati</taxon>
        <taxon>Pseudomonadota</taxon>
        <taxon>Gammaproteobacteria</taxon>
        <taxon>Oceanospirillales</taxon>
        <taxon>Oceanospirillaceae</taxon>
        <taxon>Marinobacterium</taxon>
    </lineage>
</organism>
<proteinExistence type="predicted"/>
<dbReference type="Pfam" id="PF01713">
    <property type="entry name" value="Smr"/>
    <property type="match status" value="1"/>
</dbReference>
<protein>
    <submittedName>
        <fullName evidence="2">Smr/MutS family protein</fullName>
    </submittedName>
</protein>
<dbReference type="PROSITE" id="PS50828">
    <property type="entry name" value="SMR"/>
    <property type="match status" value="1"/>
</dbReference>
<dbReference type="InterPro" id="IPR002625">
    <property type="entry name" value="Smr_dom"/>
</dbReference>
<feature type="domain" description="Smr" evidence="1">
    <location>
        <begin position="100"/>
        <end position="181"/>
    </location>
</feature>
<evidence type="ECO:0000313" key="2">
    <source>
        <dbReference type="EMBL" id="MFC6673549.1"/>
    </source>
</evidence>
<evidence type="ECO:0000259" key="1">
    <source>
        <dbReference type="PROSITE" id="PS50828"/>
    </source>
</evidence>
<sequence length="184" mass="20579">MSDQPSRVDEDAKSFETLMQGVERHRHDRADIARPAADPDVLAYKRAAATREPERVIDGLSSEAVEIVESGEELLFAAPGIQLRVMKRLRQGHIPWEQGLDLHGMTVDEARDELSRFIRDAQRSGARAVLLVHGKAFSQAGRQPRLKSHVNDWLRQLHGVLAFCSAQPRDGGTGALYVLLRQKK</sequence>
<dbReference type="EMBL" id="JBHSWE010000001">
    <property type="protein sequence ID" value="MFC6673549.1"/>
    <property type="molecule type" value="Genomic_DNA"/>
</dbReference>
<evidence type="ECO:0000313" key="3">
    <source>
        <dbReference type="Proteomes" id="UP001596422"/>
    </source>
</evidence>
<dbReference type="PANTHER" id="PTHR35562:SF2">
    <property type="entry name" value="DNA ENDONUCLEASE SMRA-RELATED"/>
    <property type="match status" value="1"/>
</dbReference>
<dbReference type="Gene3D" id="3.30.1370.110">
    <property type="match status" value="1"/>
</dbReference>